<reference evidence="3 4" key="1">
    <citation type="submission" date="2016-07" db="EMBL/GenBank/DDBJ databases">
        <title>Pervasive Adenine N6-methylation of Active Genes in Fungi.</title>
        <authorList>
            <consortium name="DOE Joint Genome Institute"/>
            <person name="Mondo S.J."/>
            <person name="Dannebaum R.O."/>
            <person name="Kuo R.C."/>
            <person name="Labutti K."/>
            <person name="Haridas S."/>
            <person name="Kuo A."/>
            <person name="Salamov A."/>
            <person name="Ahrendt S.R."/>
            <person name="Lipzen A."/>
            <person name="Sullivan W."/>
            <person name="Andreopoulos W.B."/>
            <person name="Clum A."/>
            <person name="Lindquist E."/>
            <person name="Daum C."/>
            <person name="Ramamoorthy G.K."/>
            <person name="Gryganskyi A."/>
            <person name="Culley D."/>
            <person name="Magnuson J.K."/>
            <person name="James T.Y."/>
            <person name="O'Malley M.A."/>
            <person name="Stajich J.E."/>
            <person name="Spatafora J.W."/>
            <person name="Visel A."/>
            <person name="Grigoriev I.V."/>
        </authorList>
    </citation>
    <scope>NUCLEOTIDE SEQUENCE [LARGE SCALE GENOMIC DNA]</scope>
    <source>
        <strain evidence="3 4">PL171</strain>
    </source>
</reference>
<gene>
    <name evidence="3" type="ORF">BCR44DRAFT_1058964</name>
</gene>
<dbReference type="STRING" id="765915.A0A1Y2HQ96"/>
<sequence>MAHDSLPSPLSPPTSHAHLLGHPHLTHSHATSPPPSPTSVRAPSIKRRSEHTVCNRSARADIMSPPPPSLAADNHVLGHGHHHKNPSSATPGSASSSPSTTTAIPLASQPTATASSAPSSKPLWREPVHLVALVHFCELTGPSIVFVSQPVHGWEVTELAEIHDPIPPTPNGEPPDPAPSVSSSSAIGSTPASSADVGGVETARSRTTTTTSTMSSSSAASSSDSATAPAAVSAPPTNTSVPAYAHHPPTAGPNGAPLTPSAPMCPACHPTLPSSPTAIADLWSICTHAFPSLVPTLSAPTSAPAVDLVPVAAKPALVSPLGAHRVHGHIHDPNPLLVASARYPLRVDLYPVLKSASVRSLSCEVAPSNRAGPLLYTLEVPGFALPFSVVSQAFSLADAASRGGVRAYASCF</sequence>
<organism evidence="3 4">
    <name type="scientific">Catenaria anguillulae PL171</name>
    <dbReference type="NCBI Taxonomy" id="765915"/>
    <lineage>
        <taxon>Eukaryota</taxon>
        <taxon>Fungi</taxon>
        <taxon>Fungi incertae sedis</taxon>
        <taxon>Blastocladiomycota</taxon>
        <taxon>Blastocladiomycetes</taxon>
        <taxon>Blastocladiales</taxon>
        <taxon>Catenariaceae</taxon>
        <taxon>Catenaria</taxon>
    </lineage>
</organism>
<dbReference type="PANTHER" id="PTHR31441:SF2">
    <property type="entry name" value="FOLLICULIN"/>
    <property type="match status" value="1"/>
</dbReference>
<keyword evidence="4" id="KW-1185">Reference proteome</keyword>
<feature type="compositionally biased region" description="Low complexity" evidence="1">
    <location>
        <begin position="1"/>
        <end position="18"/>
    </location>
</feature>
<evidence type="ECO:0000313" key="3">
    <source>
        <dbReference type="EMBL" id="ORZ36750.1"/>
    </source>
</evidence>
<feature type="compositionally biased region" description="Pro residues" evidence="1">
    <location>
        <begin position="165"/>
        <end position="178"/>
    </location>
</feature>
<evidence type="ECO:0000256" key="1">
    <source>
        <dbReference type="SAM" id="MobiDB-lite"/>
    </source>
</evidence>
<dbReference type="GO" id="GO:0005096">
    <property type="term" value="F:GTPase activator activity"/>
    <property type="evidence" value="ECO:0007669"/>
    <property type="project" value="InterPro"/>
</dbReference>
<dbReference type="AlphaFoldDB" id="A0A1Y2HQ96"/>
<evidence type="ECO:0000259" key="2">
    <source>
        <dbReference type="PROSITE" id="PS51834"/>
    </source>
</evidence>
<dbReference type="GO" id="GO:0005829">
    <property type="term" value="C:cytosol"/>
    <property type="evidence" value="ECO:0007669"/>
    <property type="project" value="TreeGrafter"/>
</dbReference>
<feature type="region of interest" description="Disordered" evidence="1">
    <location>
        <begin position="163"/>
        <end position="257"/>
    </location>
</feature>
<dbReference type="PANTHER" id="PTHR31441">
    <property type="entry name" value="FOLLICULIN FAMILY MEMBER"/>
    <property type="match status" value="1"/>
</dbReference>
<feature type="compositionally biased region" description="Low complexity" evidence="1">
    <location>
        <begin position="205"/>
        <end position="240"/>
    </location>
</feature>
<comment type="caution">
    <text evidence="3">The sequence shown here is derived from an EMBL/GenBank/DDBJ whole genome shotgun (WGS) entry which is preliminary data.</text>
</comment>
<dbReference type="OrthoDB" id="5599713at2759"/>
<name>A0A1Y2HQ96_9FUNG</name>
<feature type="compositionally biased region" description="Low complexity" evidence="1">
    <location>
        <begin position="179"/>
        <end position="195"/>
    </location>
</feature>
<protein>
    <recommendedName>
        <fullName evidence="2">UDENN FLCN/SMCR8-type domain-containing protein</fullName>
    </recommendedName>
</protein>
<dbReference type="InterPro" id="IPR037521">
    <property type="entry name" value="FLCN/SMCR8_DENN"/>
</dbReference>
<feature type="compositionally biased region" description="Low complexity" evidence="1">
    <location>
        <begin position="86"/>
        <end position="121"/>
    </location>
</feature>
<dbReference type="Pfam" id="PF11704">
    <property type="entry name" value="Folliculin"/>
    <property type="match status" value="1"/>
</dbReference>
<dbReference type="InterPro" id="IPR021713">
    <property type="entry name" value="Folliculin"/>
</dbReference>
<proteinExistence type="predicted"/>
<dbReference type="PROSITE" id="PS51834">
    <property type="entry name" value="DENN_FLCN_SMCR8"/>
    <property type="match status" value="1"/>
</dbReference>
<feature type="region of interest" description="Disordered" evidence="1">
    <location>
        <begin position="1"/>
        <end position="121"/>
    </location>
</feature>
<dbReference type="Proteomes" id="UP000193411">
    <property type="component" value="Unassembled WGS sequence"/>
</dbReference>
<accession>A0A1Y2HQ96</accession>
<evidence type="ECO:0000313" key="4">
    <source>
        <dbReference type="Proteomes" id="UP000193411"/>
    </source>
</evidence>
<dbReference type="EMBL" id="MCFL01000015">
    <property type="protein sequence ID" value="ORZ36750.1"/>
    <property type="molecule type" value="Genomic_DNA"/>
</dbReference>
<feature type="domain" description="UDENN FLCN/SMCR8-type" evidence="2">
    <location>
        <begin position="308"/>
        <end position="412"/>
    </location>
</feature>
<dbReference type="InterPro" id="IPR037520">
    <property type="entry name" value="Folliculin/SMCR8_longin"/>
</dbReference>
<dbReference type="GO" id="GO:1904263">
    <property type="term" value="P:positive regulation of TORC1 signaling"/>
    <property type="evidence" value="ECO:0007669"/>
    <property type="project" value="TreeGrafter"/>
</dbReference>